<dbReference type="RefSeq" id="WP_148267121.1">
    <property type="nucleotide sequence ID" value="NZ_JBHUCJ010000031.1"/>
</dbReference>
<evidence type="ECO:0000313" key="2">
    <source>
        <dbReference type="EMBL" id="MFD3224618.1"/>
    </source>
</evidence>
<sequence>MNLKFIPPIIVLIGAVGFMVWFFASGAAMPGG</sequence>
<gene>
    <name evidence="2" type="ORF">ACFPK4_13830</name>
</gene>
<keyword evidence="1" id="KW-1133">Transmembrane helix</keyword>
<protein>
    <submittedName>
        <fullName evidence="2">YoaK family small membrane protein</fullName>
    </submittedName>
</protein>
<evidence type="ECO:0000313" key="3">
    <source>
        <dbReference type="Proteomes" id="UP001598201"/>
    </source>
</evidence>
<feature type="transmembrane region" description="Helical" evidence="1">
    <location>
        <begin position="6"/>
        <end position="24"/>
    </location>
</feature>
<dbReference type="Proteomes" id="UP001598201">
    <property type="component" value="Unassembled WGS sequence"/>
</dbReference>
<dbReference type="InterPro" id="IPR047839">
    <property type="entry name" value="YoaK-like"/>
</dbReference>
<dbReference type="EMBL" id="JBHUCJ010000031">
    <property type="protein sequence ID" value="MFD3224618.1"/>
    <property type="molecule type" value="Genomic_DNA"/>
</dbReference>
<comment type="caution">
    <text evidence="2">The sequence shown here is derived from an EMBL/GenBank/DDBJ whole genome shotgun (WGS) entry which is preliminary data.</text>
</comment>
<keyword evidence="3" id="KW-1185">Reference proteome</keyword>
<name>A0ABW6CCQ5_RAHSY</name>
<keyword evidence="1" id="KW-0472">Membrane</keyword>
<keyword evidence="1" id="KW-0812">Transmembrane</keyword>
<evidence type="ECO:0000256" key="1">
    <source>
        <dbReference type="SAM" id="Phobius"/>
    </source>
</evidence>
<reference evidence="2 3" key="1">
    <citation type="submission" date="2024-09" db="EMBL/GenBank/DDBJ databases">
        <title>Genomes of Rahnella.</title>
        <authorList>
            <person name="Mnguni F.C."/>
            <person name="Shin G.Y."/>
            <person name="Coutinho T."/>
        </authorList>
    </citation>
    <scope>NUCLEOTIDE SEQUENCE [LARGE SCALE GENOMIC DNA]</scope>
    <source>
        <strain evidence="2 3">20WA0057</strain>
    </source>
</reference>
<accession>A0ABW6CCQ5</accession>
<proteinExistence type="predicted"/>
<organism evidence="2 3">
    <name type="scientific">Rahnella sp. (strain Y9602)</name>
    <dbReference type="NCBI Taxonomy" id="2703885"/>
    <lineage>
        <taxon>Bacteria</taxon>
        <taxon>Pseudomonadati</taxon>
        <taxon>Pseudomonadota</taxon>
        <taxon>Gammaproteobacteria</taxon>
        <taxon>Enterobacterales</taxon>
        <taxon>Yersiniaceae</taxon>
        <taxon>Rahnella</taxon>
    </lineage>
</organism>
<dbReference type="NCBIfam" id="NF033821">
    <property type="entry name" value="YoaK"/>
    <property type="match status" value="1"/>
</dbReference>